<organism evidence="10 11">
    <name type="scientific">Leptidea sinapis</name>
    <dbReference type="NCBI Taxonomy" id="189913"/>
    <lineage>
        <taxon>Eukaryota</taxon>
        <taxon>Metazoa</taxon>
        <taxon>Ecdysozoa</taxon>
        <taxon>Arthropoda</taxon>
        <taxon>Hexapoda</taxon>
        <taxon>Insecta</taxon>
        <taxon>Pterygota</taxon>
        <taxon>Neoptera</taxon>
        <taxon>Endopterygota</taxon>
        <taxon>Lepidoptera</taxon>
        <taxon>Glossata</taxon>
        <taxon>Ditrysia</taxon>
        <taxon>Papilionoidea</taxon>
        <taxon>Pieridae</taxon>
        <taxon>Dismorphiinae</taxon>
        <taxon>Leptidea</taxon>
    </lineage>
</organism>
<dbReference type="InterPro" id="IPR002110">
    <property type="entry name" value="Ankyrin_rpt"/>
</dbReference>
<evidence type="ECO:0000256" key="3">
    <source>
        <dbReference type="ARBA" id="ARBA00022771"/>
    </source>
</evidence>
<dbReference type="PROSITE" id="PS50297">
    <property type="entry name" value="ANK_REP_REGION"/>
    <property type="match status" value="5"/>
</dbReference>
<feature type="repeat" description="ANK" evidence="6">
    <location>
        <begin position="342"/>
        <end position="374"/>
    </location>
</feature>
<dbReference type="SUPFAM" id="SSF57903">
    <property type="entry name" value="FYVE/PHD zinc finger"/>
    <property type="match status" value="1"/>
</dbReference>
<dbReference type="PRINTS" id="PR01415">
    <property type="entry name" value="ANKYRIN"/>
</dbReference>
<dbReference type="Proteomes" id="UP000324832">
    <property type="component" value="Unassembled WGS sequence"/>
</dbReference>
<proteinExistence type="predicted"/>
<evidence type="ECO:0000313" key="11">
    <source>
        <dbReference type="Proteomes" id="UP000324832"/>
    </source>
</evidence>
<keyword evidence="4" id="KW-0862">Zinc</keyword>
<keyword evidence="3 7" id="KW-0863">Zinc-finger</keyword>
<dbReference type="InterPro" id="IPR049764">
    <property type="entry name" value="ANFY1_FYVE"/>
</dbReference>
<dbReference type="GO" id="GO:0008270">
    <property type="term" value="F:zinc ion binding"/>
    <property type="evidence" value="ECO:0007669"/>
    <property type="project" value="UniProtKB-KW"/>
</dbReference>
<dbReference type="Pfam" id="PF12796">
    <property type="entry name" value="Ank_2"/>
    <property type="match status" value="3"/>
</dbReference>
<evidence type="ECO:0000256" key="6">
    <source>
        <dbReference type="PROSITE-ProRule" id="PRU00023"/>
    </source>
</evidence>
<dbReference type="Pfam" id="PF01363">
    <property type="entry name" value="FYVE"/>
    <property type="match status" value="1"/>
</dbReference>
<evidence type="ECO:0000256" key="8">
    <source>
        <dbReference type="SAM" id="MobiDB-lite"/>
    </source>
</evidence>
<evidence type="ECO:0000256" key="2">
    <source>
        <dbReference type="ARBA" id="ARBA00022737"/>
    </source>
</evidence>
<name>A0A5E4Q5W2_9NEOP</name>
<protein>
    <recommendedName>
        <fullName evidence="9">FYVE-type domain-containing protein</fullName>
    </recommendedName>
</protein>
<dbReference type="Gene3D" id="3.30.40.10">
    <property type="entry name" value="Zinc/RING finger domain, C3HC4 (zinc finger)"/>
    <property type="match status" value="1"/>
</dbReference>
<dbReference type="FunFam" id="3.30.40.10:FF:000104">
    <property type="entry name" value="Ankyrin repeat and FYVE domain-containing 1"/>
    <property type="match status" value="1"/>
</dbReference>
<dbReference type="CDD" id="cd15728">
    <property type="entry name" value="FYVE_ANFY1"/>
    <property type="match status" value="1"/>
</dbReference>
<dbReference type="PANTHER" id="PTHR24198">
    <property type="entry name" value="ANKYRIN REPEAT AND PROTEIN KINASE DOMAIN-CONTAINING PROTEIN"/>
    <property type="match status" value="1"/>
</dbReference>
<feature type="repeat" description="ANK" evidence="6">
    <location>
        <begin position="179"/>
        <end position="211"/>
    </location>
</feature>
<evidence type="ECO:0000259" key="9">
    <source>
        <dbReference type="PROSITE" id="PS50178"/>
    </source>
</evidence>
<evidence type="ECO:0000256" key="1">
    <source>
        <dbReference type="ARBA" id="ARBA00022723"/>
    </source>
</evidence>
<dbReference type="PROSITE" id="PS50178">
    <property type="entry name" value="ZF_FYVE"/>
    <property type="match status" value="1"/>
</dbReference>
<dbReference type="InterPro" id="IPR017455">
    <property type="entry name" value="Znf_FYVE-rel"/>
</dbReference>
<feature type="compositionally biased region" description="Polar residues" evidence="8">
    <location>
        <begin position="1"/>
        <end position="12"/>
    </location>
</feature>
<dbReference type="Gene3D" id="1.25.40.20">
    <property type="entry name" value="Ankyrin repeat-containing domain"/>
    <property type="match status" value="5"/>
</dbReference>
<dbReference type="InterPro" id="IPR000306">
    <property type="entry name" value="Znf_FYVE"/>
</dbReference>
<dbReference type="EMBL" id="FZQP02001537">
    <property type="protein sequence ID" value="VVC93130.1"/>
    <property type="molecule type" value="Genomic_DNA"/>
</dbReference>
<keyword evidence="5 6" id="KW-0040">ANK repeat</keyword>
<accession>A0A5E4Q5W2</accession>
<feature type="region of interest" description="Disordered" evidence="8">
    <location>
        <begin position="1"/>
        <end position="26"/>
    </location>
</feature>
<evidence type="ECO:0000256" key="5">
    <source>
        <dbReference type="ARBA" id="ARBA00023043"/>
    </source>
</evidence>
<feature type="domain" description="FYVE-type" evidence="9">
    <location>
        <begin position="555"/>
        <end position="615"/>
    </location>
</feature>
<dbReference type="AlphaFoldDB" id="A0A5E4Q5W2"/>
<sequence length="619" mass="66368">MNGSNPFDTPVTNKGAFTEDPVEGKPESIVERGFAAKLLEKGCQPNPVYSGSGDSLLHILIQGWFEESAVFLVSHLTTDLNHTNEAGLTALHLACANGLAKLVAALLERGARPNVQTAYGDHDDTVYRQSPLHMAVQNNHESVVTAILDHKKMVEKGELPDTDRSNVTLLPNLNLKNSEGDTPLSLALFEGHHQLVAPLIEGGADPNVRNGKGFTLLHQTITEEDSRTAIYLLDHARDPLPPGAGGGGAVCPRGRHEPSGRPWGAAAVGRSGLAAGGGGQHSGPERAIDENKESLAMFLIRSGCDIESPRREGPTGDGGDRHTPLHLCCTWGLCDVIQVDKKGRNFLHVAIQNSDVESVMFLLTVNVDVNSRGPAGNESLLRSLLLAGARPNDRDAHKRTALHVAASSGGPTQAALVSALLSGGADANATDAGGDNALHVCAREGHAPVARALLHDCRNPLHELCWCKKDNAATICEIFLEYIPDYPINKTDLQGNSPLLLAYMNGQAAMCRVLVRAGACLALENKDGVSIFNYQVATRQLLHRLLDALPAEAPWGESDMCQECGTKFTLTMRKHHCRHCGRMLCNKCSSQDIPILKFGLNKPQRVCETCFNVLQVGAS</sequence>
<dbReference type="SMART" id="SM00248">
    <property type="entry name" value="ANK"/>
    <property type="match status" value="9"/>
</dbReference>
<dbReference type="SMART" id="SM00064">
    <property type="entry name" value="FYVE"/>
    <property type="match status" value="1"/>
</dbReference>
<dbReference type="PANTHER" id="PTHR24198:SF165">
    <property type="entry name" value="ANKYRIN REPEAT-CONTAINING PROTEIN-RELATED"/>
    <property type="match status" value="1"/>
</dbReference>
<keyword evidence="2" id="KW-0677">Repeat</keyword>
<reference evidence="10 11" key="1">
    <citation type="submission" date="2017-07" db="EMBL/GenBank/DDBJ databases">
        <authorList>
            <person name="Talla V."/>
            <person name="Backstrom N."/>
        </authorList>
    </citation>
    <scope>NUCLEOTIDE SEQUENCE [LARGE SCALE GENOMIC DNA]</scope>
</reference>
<feature type="repeat" description="ANK" evidence="6">
    <location>
        <begin position="494"/>
        <end position="526"/>
    </location>
</feature>
<dbReference type="InterPro" id="IPR013083">
    <property type="entry name" value="Znf_RING/FYVE/PHD"/>
</dbReference>
<evidence type="ECO:0000313" key="10">
    <source>
        <dbReference type="EMBL" id="VVC93130.1"/>
    </source>
</evidence>
<evidence type="ECO:0000256" key="7">
    <source>
        <dbReference type="PROSITE-ProRule" id="PRU00091"/>
    </source>
</evidence>
<evidence type="ECO:0000256" key="4">
    <source>
        <dbReference type="ARBA" id="ARBA00022833"/>
    </source>
</evidence>
<feature type="repeat" description="ANK" evidence="6">
    <location>
        <begin position="397"/>
        <end position="432"/>
    </location>
</feature>
<gene>
    <name evidence="10" type="ORF">LSINAPIS_LOCUS5386</name>
</gene>
<feature type="region of interest" description="Disordered" evidence="8">
    <location>
        <begin position="241"/>
        <end position="265"/>
    </location>
</feature>
<dbReference type="InterPro" id="IPR036770">
    <property type="entry name" value="Ankyrin_rpt-contain_sf"/>
</dbReference>
<dbReference type="SUPFAM" id="SSF48403">
    <property type="entry name" value="Ankyrin repeat"/>
    <property type="match status" value="2"/>
</dbReference>
<keyword evidence="1" id="KW-0479">Metal-binding</keyword>
<dbReference type="PROSITE" id="PS50088">
    <property type="entry name" value="ANK_REPEAT"/>
    <property type="match status" value="5"/>
</dbReference>
<dbReference type="InterPro" id="IPR011011">
    <property type="entry name" value="Znf_FYVE_PHD"/>
</dbReference>
<keyword evidence="11" id="KW-1185">Reference proteome</keyword>
<feature type="repeat" description="ANK" evidence="6">
    <location>
        <begin position="86"/>
        <end position="118"/>
    </location>
</feature>